<dbReference type="GO" id="GO:0055085">
    <property type="term" value="P:transmembrane transport"/>
    <property type="evidence" value="ECO:0007669"/>
    <property type="project" value="TreeGrafter"/>
</dbReference>
<dbReference type="Gene3D" id="2.40.160.20">
    <property type="match status" value="1"/>
</dbReference>
<sequence>MKKVILSLVAILSISTSIIAQENSNNTDYKKWQVRLRGVGVIPNESANIGIIGGGVDISTTFIPELDFTYFFTKNIAAELILGTSKHNVKTTGSNLTAVGLPPSVDVDLGSVMLLPPTLTAQYHFFPSQDAFAKPYVGAGINYTIFYNVKSSGVVNGVEYKNKASFALQAGSDFNLNDDIFINVDIKYLFLKTDVTVDASNLVGGNTLDIPAEVKINPLLIGVGVGYRF</sequence>
<dbReference type="EMBL" id="RQVQ01000001">
    <property type="protein sequence ID" value="RRJ93279.1"/>
    <property type="molecule type" value="Genomic_DNA"/>
</dbReference>
<dbReference type="AlphaFoldDB" id="A0A3P3WHJ9"/>
<proteinExistence type="predicted"/>
<evidence type="ECO:0000313" key="2">
    <source>
        <dbReference type="EMBL" id="RRJ93279.1"/>
    </source>
</evidence>
<comment type="caution">
    <text evidence="2">The sequence shown here is derived from an EMBL/GenBank/DDBJ whole genome shotgun (WGS) entry which is preliminary data.</text>
</comment>
<dbReference type="OrthoDB" id="9807574at2"/>
<reference evidence="2 3" key="1">
    <citation type="submission" date="2018-11" db="EMBL/GenBank/DDBJ databases">
        <title>Flavobacterium sp. nov., YIM 102701-2 draft genome.</title>
        <authorList>
            <person name="Li G."/>
            <person name="Jiang Y."/>
        </authorList>
    </citation>
    <scope>NUCLEOTIDE SEQUENCE [LARGE SCALE GENOMIC DNA]</scope>
    <source>
        <strain evidence="2 3">YIM 102701-2</strain>
    </source>
</reference>
<dbReference type="Pfam" id="PF03922">
    <property type="entry name" value="OmpW"/>
    <property type="match status" value="1"/>
</dbReference>
<evidence type="ECO:0000256" key="1">
    <source>
        <dbReference type="SAM" id="SignalP"/>
    </source>
</evidence>
<keyword evidence="1" id="KW-0732">Signal</keyword>
<dbReference type="GO" id="GO:0019867">
    <property type="term" value="C:outer membrane"/>
    <property type="evidence" value="ECO:0007669"/>
    <property type="project" value="InterPro"/>
</dbReference>
<keyword evidence="3" id="KW-1185">Reference proteome</keyword>
<dbReference type="SUPFAM" id="SSF56925">
    <property type="entry name" value="OMPA-like"/>
    <property type="match status" value="1"/>
</dbReference>
<feature type="signal peptide" evidence="1">
    <location>
        <begin position="1"/>
        <end position="20"/>
    </location>
</feature>
<feature type="chain" id="PRO_5018072282" evidence="1">
    <location>
        <begin position="21"/>
        <end position="229"/>
    </location>
</feature>
<protein>
    <submittedName>
        <fullName evidence="2">OmpW family protein</fullName>
    </submittedName>
</protein>
<gene>
    <name evidence="2" type="ORF">EG240_00470</name>
</gene>
<evidence type="ECO:0000313" key="3">
    <source>
        <dbReference type="Proteomes" id="UP000275719"/>
    </source>
</evidence>
<name>A0A3P3WHJ9_9FLAO</name>
<dbReference type="RefSeq" id="WP_125016304.1">
    <property type="nucleotide sequence ID" value="NZ_RQVQ01000001.1"/>
</dbReference>
<organism evidence="2 3">
    <name type="scientific">Paenimyroides tangerinum</name>
    <dbReference type="NCBI Taxonomy" id="2488728"/>
    <lineage>
        <taxon>Bacteria</taxon>
        <taxon>Pseudomonadati</taxon>
        <taxon>Bacteroidota</taxon>
        <taxon>Flavobacteriia</taxon>
        <taxon>Flavobacteriales</taxon>
        <taxon>Flavobacteriaceae</taxon>
        <taxon>Paenimyroides</taxon>
    </lineage>
</organism>
<dbReference type="PANTHER" id="PTHR36920:SF1">
    <property type="entry name" value="OUTER MEMBRANE PROTEIN W"/>
    <property type="match status" value="1"/>
</dbReference>
<accession>A0A3P3WHJ9</accession>
<dbReference type="PANTHER" id="PTHR36920">
    <property type="match status" value="1"/>
</dbReference>
<dbReference type="InterPro" id="IPR005618">
    <property type="entry name" value="OMPW"/>
</dbReference>
<dbReference type="InterPro" id="IPR011250">
    <property type="entry name" value="OMP/PagP_B-barrel"/>
</dbReference>
<dbReference type="Proteomes" id="UP000275719">
    <property type="component" value="Unassembled WGS sequence"/>
</dbReference>